<keyword evidence="2" id="KW-1185">Reference proteome</keyword>
<dbReference type="AlphaFoldDB" id="A0AAV9G4I5"/>
<evidence type="ECO:0000313" key="2">
    <source>
        <dbReference type="Proteomes" id="UP001321760"/>
    </source>
</evidence>
<reference evidence="1" key="2">
    <citation type="submission" date="2023-05" db="EMBL/GenBank/DDBJ databases">
        <authorList>
            <consortium name="Lawrence Berkeley National Laboratory"/>
            <person name="Steindorff A."/>
            <person name="Hensen N."/>
            <person name="Bonometti L."/>
            <person name="Westerberg I."/>
            <person name="Brannstrom I.O."/>
            <person name="Guillou S."/>
            <person name="Cros-Aarteil S."/>
            <person name="Calhoun S."/>
            <person name="Haridas S."/>
            <person name="Kuo A."/>
            <person name="Mondo S."/>
            <person name="Pangilinan J."/>
            <person name="Riley R."/>
            <person name="Labutti K."/>
            <person name="Andreopoulos B."/>
            <person name="Lipzen A."/>
            <person name="Chen C."/>
            <person name="Yanf M."/>
            <person name="Daum C."/>
            <person name="Ng V."/>
            <person name="Clum A."/>
            <person name="Ohm R."/>
            <person name="Martin F."/>
            <person name="Silar P."/>
            <person name="Natvig D."/>
            <person name="Lalanne C."/>
            <person name="Gautier V."/>
            <person name="Ament-Velasquez S.L."/>
            <person name="Kruys A."/>
            <person name="Hutchinson M.I."/>
            <person name="Powell A.J."/>
            <person name="Barry K."/>
            <person name="Miller A.N."/>
            <person name="Grigoriev I.V."/>
            <person name="Debuchy R."/>
            <person name="Gladieux P."/>
            <person name="Thoren M.H."/>
            <person name="Johannesson H."/>
        </authorList>
    </citation>
    <scope>NUCLEOTIDE SEQUENCE</scope>
    <source>
        <strain evidence="1">PSN243</strain>
    </source>
</reference>
<evidence type="ECO:0000313" key="1">
    <source>
        <dbReference type="EMBL" id="KAK4443348.1"/>
    </source>
</evidence>
<sequence length="562" mass="62874">MADPQPLRTIEAASELSLMEFNYRLGHRYSTRTNPTSKRILDGEVIPIGINPLNLSPIFLALEPLTRLATATQLLERCQSNKLCERPLGPTIIDVDGQAAAGAILHCEVFMEGRLRGLKMALYNAKQGTSTAAEMADRNVWYCSFIGHFPMGLPESTIYSVGGLDSRQRPINFRTINFGNGGMKLFTKLPVFDIRGSVPAEALSIVRAFIAAHPRDLMFEEVLVQKALQWIWIMEAPDKHLEPFAFGQWRLKFDLSGVELSAWFLLAHSYEIFHQDHCLSYYMHPIRFISAMVKDRVAGSLALKSQHHIWQQLLQRLVAILRPLAERPLGFVISGSMRGTSLPDLTDRMYLPPNTGDWQDRACLCDWRALGHPRPSVWMEVMVNHRGNPPADLSLLRPLWFPSSWLHPAVLKSVVASSALIDDKVWNMRPKDPADIDRIGSILDVRHHAGEGPQSLTRILGPRHLDSTLLIAERPRGELEAAPVDLDNGVASAPSAAGTGKRKMAAMLQMPPDYNLAPSTREYLHRYQAEVLERAKMLGCSIDQLQISPVTGLLEIQLDVSE</sequence>
<reference evidence="1" key="1">
    <citation type="journal article" date="2023" name="Mol. Phylogenet. Evol.">
        <title>Genome-scale phylogeny and comparative genomics of the fungal order Sordariales.</title>
        <authorList>
            <person name="Hensen N."/>
            <person name="Bonometti L."/>
            <person name="Westerberg I."/>
            <person name="Brannstrom I.O."/>
            <person name="Guillou S."/>
            <person name="Cros-Aarteil S."/>
            <person name="Calhoun S."/>
            <person name="Haridas S."/>
            <person name="Kuo A."/>
            <person name="Mondo S."/>
            <person name="Pangilinan J."/>
            <person name="Riley R."/>
            <person name="LaButti K."/>
            <person name="Andreopoulos B."/>
            <person name="Lipzen A."/>
            <person name="Chen C."/>
            <person name="Yan M."/>
            <person name="Daum C."/>
            <person name="Ng V."/>
            <person name="Clum A."/>
            <person name="Steindorff A."/>
            <person name="Ohm R.A."/>
            <person name="Martin F."/>
            <person name="Silar P."/>
            <person name="Natvig D.O."/>
            <person name="Lalanne C."/>
            <person name="Gautier V."/>
            <person name="Ament-Velasquez S.L."/>
            <person name="Kruys A."/>
            <person name="Hutchinson M.I."/>
            <person name="Powell A.J."/>
            <person name="Barry K."/>
            <person name="Miller A.N."/>
            <person name="Grigoriev I.V."/>
            <person name="Debuchy R."/>
            <person name="Gladieux P."/>
            <person name="Hiltunen Thoren M."/>
            <person name="Johannesson H."/>
        </authorList>
    </citation>
    <scope>NUCLEOTIDE SEQUENCE</scope>
    <source>
        <strain evidence="1">PSN243</strain>
    </source>
</reference>
<dbReference type="EMBL" id="MU865994">
    <property type="protein sequence ID" value="KAK4443348.1"/>
    <property type="molecule type" value="Genomic_DNA"/>
</dbReference>
<name>A0AAV9G4I5_9PEZI</name>
<proteinExistence type="predicted"/>
<accession>A0AAV9G4I5</accession>
<comment type="caution">
    <text evidence="1">The sequence shown here is derived from an EMBL/GenBank/DDBJ whole genome shotgun (WGS) entry which is preliminary data.</text>
</comment>
<dbReference type="Proteomes" id="UP001321760">
    <property type="component" value="Unassembled WGS sequence"/>
</dbReference>
<organism evidence="1 2">
    <name type="scientific">Podospora aff. communis PSN243</name>
    <dbReference type="NCBI Taxonomy" id="3040156"/>
    <lineage>
        <taxon>Eukaryota</taxon>
        <taxon>Fungi</taxon>
        <taxon>Dikarya</taxon>
        <taxon>Ascomycota</taxon>
        <taxon>Pezizomycotina</taxon>
        <taxon>Sordariomycetes</taxon>
        <taxon>Sordariomycetidae</taxon>
        <taxon>Sordariales</taxon>
        <taxon>Podosporaceae</taxon>
        <taxon>Podospora</taxon>
    </lineage>
</organism>
<gene>
    <name evidence="1" type="ORF">QBC34DRAFT_430792</name>
</gene>
<protein>
    <submittedName>
        <fullName evidence="1">Uncharacterized protein</fullName>
    </submittedName>
</protein>